<dbReference type="OMA" id="FQYFKEC"/>
<dbReference type="GeneID" id="36374125"/>
<dbReference type="WBParaSite" id="SRAE_1000003700.1">
    <property type="protein sequence ID" value="SRAE_1000003700.1"/>
    <property type="gene ID" value="WBGene00256630"/>
</dbReference>
<dbReference type="OrthoDB" id="5859291at2759"/>
<dbReference type="eggNOG" id="KOG3864">
    <property type="taxonomic scope" value="Eukaryota"/>
</dbReference>
<evidence type="ECO:0000313" key="2">
    <source>
        <dbReference type="Proteomes" id="UP000035682"/>
    </source>
</evidence>
<evidence type="ECO:0000313" key="1">
    <source>
        <dbReference type="EMBL" id="CEF61760.1"/>
    </source>
</evidence>
<reference evidence="1" key="2">
    <citation type="submission" date="2014-09" db="EMBL/GenBank/DDBJ databases">
        <authorList>
            <person name="Aslett A.Martin."/>
        </authorList>
    </citation>
    <scope>NUCLEOTIDE SEQUENCE</scope>
    <source>
        <strain evidence="1">ED321 Heterogonic</strain>
    </source>
</reference>
<evidence type="ECO:0000313" key="3">
    <source>
        <dbReference type="WBParaSite" id="SRAE_1000003700.1"/>
    </source>
</evidence>
<reference evidence="3" key="3">
    <citation type="submission" date="2020-12" db="UniProtKB">
        <authorList>
            <consortium name="WormBaseParasite"/>
        </authorList>
    </citation>
    <scope>IDENTIFICATION</scope>
</reference>
<dbReference type="CTD" id="36374125"/>
<dbReference type="WormBase" id="SRAE_1000003700">
    <property type="protein sequence ID" value="SRP05790"/>
    <property type="gene ID" value="WBGene00256630"/>
</dbReference>
<reference evidence="2" key="1">
    <citation type="submission" date="2014-09" db="EMBL/GenBank/DDBJ databases">
        <authorList>
            <person name="Martin A.A."/>
        </authorList>
    </citation>
    <scope>NUCLEOTIDE SEQUENCE</scope>
    <source>
        <strain evidence="2">ED321</strain>
    </source>
</reference>
<gene>
    <name evidence="1 3 4" type="ORF">SRAE_1000003700</name>
</gene>
<accession>A0A090KWA0</accession>
<organism evidence="1">
    <name type="scientific">Strongyloides ratti</name>
    <name type="common">Parasitic roundworm</name>
    <dbReference type="NCBI Taxonomy" id="34506"/>
    <lineage>
        <taxon>Eukaryota</taxon>
        <taxon>Metazoa</taxon>
        <taxon>Ecdysozoa</taxon>
        <taxon>Nematoda</taxon>
        <taxon>Chromadorea</taxon>
        <taxon>Rhabditida</taxon>
        <taxon>Tylenchina</taxon>
        <taxon>Panagrolaimomorpha</taxon>
        <taxon>Strongyloidoidea</taxon>
        <taxon>Strongyloididae</taxon>
        <taxon>Strongyloides</taxon>
    </lineage>
</organism>
<dbReference type="AlphaFoldDB" id="A0A090KWA0"/>
<sequence>MVIIFKKSLFIIKNSGVRYASTSFNFKLFHLHQVRRRFVEMWSNQYDIKKVASIGPDLAALEWLMNCGATEVIMDDGTSIKSQREMKEFINSCDIDLNNLPKPNEELIKYLKNTEEETYKSNIHSKTFSKSNREARLRMKEKEMFIMRSEIAYNEMWSHVPNVYISKVDGSDSVITDNGFKYFSHCRCISSLKLNFCDYFGNEGIKILSLSRPGHTLKDLEIVLNPHISDSVIYWLVKFENIQRIHLYFLPYISNRLAIQRQLKIALPKCNITFPETEKIGLGY</sequence>
<dbReference type="InterPro" id="IPR032675">
    <property type="entry name" value="LRR_dom_sf"/>
</dbReference>
<dbReference type="SUPFAM" id="SSF52047">
    <property type="entry name" value="RNI-like"/>
    <property type="match status" value="1"/>
</dbReference>
<keyword evidence="2" id="KW-1185">Reference proteome</keyword>
<evidence type="ECO:0000313" key="4">
    <source>
        <dbReference type="WormBase" id="SRAE_1000003700"/>
    </source>
</evidence>
<dbReference type="STRING" id="34506.A0A090KWA0"/>
<dbReference type="RefSeq" id="XP_024500962.1">
    <property type="nucleotide sequence ID" value="XM_024646823.1"/>
</dbReference>
<dbReference type="Gene3D" id="3.80.10.10">
    <property type="entry name" value="Ribonuclease Inhibitor"/>
    <property type="match status" value="1"/>
</dbReference>
<protein>
    <submittedName>
        <fullName evidence="3">ATP synthase subunit s, mitochondrial</fullName>
    </submittedName>
</protein>
<dbReference type="EMBL" id="LN609528">
    <property type="protein sequence ID" value="CEF61760.1"/>
    <property type="molecule type" value="Genomic_DNA"/>
</dbReference>
<name>A0A090KWA0_STRRB</name>
<dbReference type="Proteomes" id="UP000035682">
    <property type="component" value="Unplaced"/>
</dbReference>
<proteinExistence type="predicted"/>